<dbReference type="EMBL" id="JACCEM010000003">
    <property type="protein sequence ID" value="NYT48858.1"/>
    <property type="molecule type" value="Genomic_DNA"/>
</dbReference>
<name>A0A853FVN2_9BURK</name>
<dbReference type="PIRSF" id="PIRSF017082">
    <property type="entry name" value="YflP"/>
    <property type="match status" value="1"/>
</dbReference>
<dbReference type="PANTHER" id="PTHR42928">
    <property type="entry name" value="TRICARBOXYLATE-BINDING PROTEIN"/>
    <property type="match status" value="1"/>
</dbReference>
<dbReference type="Gene3D" id="3.40.190.10">
    <property type="entry name" value="Periplasmic binding protein-like II"/>
    <property type="match status" value="1"/>
</dbReference>
<dbReference type="InterPro" id="IPR042100">
    <property type="entry name" value="Bug_dom1"/>
</dbReference>
<protein>
    <submittedName>
        <fullName evidence="3">Tripartite tricarboxylate transporter substrate binding protein</fullName>
    </submittedName>
</protein>
<evidence type="ECO:0000313" key="4">
    <source>
        <dbReference type="Proteomes" id="UP000559809"/>
    </source>
</evidence>
<accession>A0A853FVN2</accession>
<dbReference type="Gene3D" id="3.40.190.150">
    <property type="entry name" value="Bordetella uptake gene, domain 1"/>
    <property type="match status" value="1"/>
</dbReference>
<gene>
    <name evidence="3" type="ORF">H0A72_05995</name>
</gene>
<proteinExistence type="inferred from homology"/>
<feature type="chain" id="PRO_5032529383" evidence="2">
    <location>
        <begin position="28"/>
        <end position="326"/>
    </location>
</feature>
<dbReference type="SUPFAM" id="SSF53850">
    <property type="entry name" value="Periplasmic binding protein-like II"/>
    <property type="match status" value="1"/>
</dbReference>
<reference evidence="3 4" key="1">
    <citation type="submission" date="2020-07" db="EMBL/GenBank/DDBJ databases">
        <title>Taxonomic revisions and descriptions of new bacterial species based on genomic comparisons in the high-G+C-content subgroup of the family Alcaligenaceae.</title>
        <authorList>
            <person name="Szabo A."/>
            <person name="Felfoldi T."/>
        </authorList>
    </citation>
    <scope>NUCLEOTIDE SEQUENCE [LARGE SCALE GENOMIC DNA]</scope>
    <source>
        <strain evidence="3 4">LMG 24012</strain>
    </source>
</reference>
<dbReference type="Proteomes" id="UP000559809">
    <property type="component" value="Unassembled WGS sequence"/>
</dbReference>
<keyword evidence="2" id="KW-0732">Signal</keyword>
<dbReference type="InterPro" id="IPR005064">
    <property type="entry name" value="BUG"/>
</dbReference>
<feature type="signal peptide" evidence="2">
    <location>
        <begin position="1"/>
        <end position="27"/>
    </location>
</feature>
<dbReference type="CDD" id="cd13578">
    <property type="entry name" value="PBP2_Bug27"/>
    <property type="match status" value="1"/>
</dbReference>
<comment type="caution">
    <text evidence="3">The sequence shown here is derived from an EMBL/GenBank/DDBJ whole genome shotgun (WGS) entry which is preliminary data.</text>
</comment>
<dbReference type="PANTHER" id="PTHR42928:SF5">
    <property type="entry name" value="BLR1237 PROTEIN"/>
    <property type="match status" value="1"/>
</dbReference>
<dbReference type="Pfam" id="PF03401">
    <property type="entry name" value="TctC"/>
    <property type="match status" value="1"/>
</dbReference>
<evidence type="ECO:0000313" key="3">
    <source>
        <dbReference type="EMBL" id="NYT48858.1"/>
    </source>
</evidence>
<dbReference type="RefSeq" id="WP_180154164.1">
    <property type="nucleotide sequence ID" value="NZ_JACCEM010000003.1"/>
</dbReference>
<dbReference type="AlphaFoldDB" id="A0A853FVN2"/>
<sequence length="326" mass="34603">MKFNPLARLGRLIVALPLAIGALTAAAAPYPAKPVRIVVPAGAGSNPDLIARIYAQKLSELYGQSFYVENKPGAGGSIGLAYASKLAPDGYSLVIGALGNLAINPSVYTRLPYDAQRDFAPVAQLVKSPLVLAAAKTSSIHTLADLIEQAKAKPTKLTFSSGGNGTGQHLSGEYLNTSAGITLTHIPFSSTPASIVGVAGGEIDIVFGNQAGVWPLVQSGKLTALAVTSDTRLSRYPDTPTMDETLKGFEIYDWSGFLVPAGTPLEIVQDLHAKLMKIQEMPDVRNQLEASGFIIVESTRDEFRDFIANERRKWGGIAKQVGIKLD</sequence>
<evidence type="ECO:0000256" key="2">
    <source>
        <dbReference type="SAM" id="SignalP"/>
    </source>
</evidence>
<organism evidence="3 4">
    <name type="scientific">Parapusillimonas granuli</name>
    <dbReference type="NCBI Taxonomy" id="380911"/>
    <lineage>
        <taxon>Bacteria</taxon>
        <taxon>Pseudomonadati</taxon>
        <taxon>Pseudomonadota</taxon>
        <taxon>Betaproteobacteria</taxon>
        <taxon>Burkholderiales</taxon>
        <taxon>Alcaligenaceae</taxon>
        <taxon>Parapusillimonas</taxon>
    </lineage>
</organism>
<keyword evidence="4" id="KW-1185">Reference proteome</keyword>
<evidence type="ECO:0000256" key="1">
    <source>
        <dbReference type="ARBA" id="ARBA00006987"/>
    </source>
</evidence>
<comment type="similarity">
    <text evidence="1">Belongs to the UPF0065 (bug) family.</text>
</comment>